<dbReference type="PANTHER" id="PTHR23292">
    <property type="entry name" value="LIPOPOLYSACCHARIDE-INDUCED TUMOR NECROSIS FACTOR-ALPHA FACTOR"/>
    <property type="match status" value="1"/>
</dbReference>
<comment type="similarity">
    <text evidence="4">Belongs to the CDIP1/LITAF family.</text>
</comment>
<evidence type="ECO:0000256" key="5">
    <source>
        <dbReference type="ARBA" id="ARBA00022723"/>
    </source>
</evidence>
<dbReference type="GO" id="GO:0098574">
    <property type="term" value="C:cytoplasmic side of lysosomal membrane"/>
    <property type="evidence" value="ECO:0007669"/>
    <property type="project" value="TreeGrafter"/>
</dbReference>
<reference evidence="10" key="2">
    <citation type="submission" date="2025-09" db="UniProtKB">
        <authorList>
            <consortium name="Ensembl"/>
        </authorList>
    </citation>
    <scope>IDENTIFICATION</scope>
</reference>
<dbReference type="SMART" id="SM00714">
    <property type="entry name" value="LITAF"/>
    <property type="match status" value="1"/>
</dbReference>
<dbReference type="PROSITE" id="PS51837">
    <property type="entry name" value="LITAF"/>
    <property type="match status" value="1"/>
</dbReference>
<dbReference type="GO" id="GO:0005634">
    <property type="term" value="C:nucleus"/>
    <property type="evidence" value="ECO:0007669"/>
    <property type="project" value="TreeGrafter"/>
</dbReference>
<keyword evidence="7 8" id="KW-0472">Membrane</keyword>
<dbReference type="InParanoid" id="A0A674EAX1"/>
<feature type="domain" description="LITAF" evidence="9">
    <location>
        <begin position="53"/>
        <end position="140"/>
    </location>
</feature>
<dbReference type="InterPro" id="IPR006629">
    <property type="entry name" value="LITAF"/>
</dbReference>
<dbReference type="Pfam" id="PF10601">
    <property type="entry name" value="zf-LITAF-like"/>
    <property type="match status" value="1"/>
</dbReference>
<dbReference type="AlphaFoldDB" id="A0A674EAX1"/>
<evidence type="ECO:0000256" key="2">
    <source>
        <dbReference type="ARBA" id="ARBA00004414"/>
    </source>
</evidence>
<sequence length="140" mass="14855">MDPPSYNAQSVAPYYPPAPTTAIATIPSLPPYHPTPTTPPPTYGEAGVYMCPIPTVVIIQSEAVGQLGDAPCTTQCSNCGQRVTTVVVYRPGVAAWAMCGLITLLGFICGCCLIPFLVPGFQDVHHSCPLCHAHLHVHTR</sequence>
<keyword evidence="8" id="KW-1133">Transmembrane helix</keyword>
<protein>
    <recommendedName>
        <fullName evidence="9">LITAF domain-containing protein</fullName>
    </recommendedName>
</protein>
<dbReference type="GO" id="GO:0008270">
    <property type="term" value="F:zinc ion binding"/>
    <property type="evidence" value="ECO:0007669"/>
    <property type="project" value="TreeGrafter"/>
</dbReference>
<evidence type="ECO:0000256" key="6">
    <source>
        <dbReference type="ARBA" id="ARBA00022833"/>
    </source>
</evidence>
<dbReference type="OMA" id="CWCVILA"/>
<proteinExistence type="inferred from homology"/>
<dbReference type="PANTHER" id="PTHR23292:SF46">
    <property type="entry name" value="LIPOPOLYSACCHARIDE-INDUCED TUMOR NECROSIS FACTOR-ALPHA FACTOR HOMOLOG"/>
    <property type="match status" value="1"/>
</dbReference>
<comment type="subcellular location">
    <subcellularLocation>
        <location evidence="1">Endosome membrane</location>
        <topology evidence="1">Peripheral membrane protein</topology>
        <orientation evidence="1">Cytoplasmic side</orientation>
    </subcellularLocation>
    <subcellularLocation>
        <location evidence="2">Late endosome membrane</location>
    </subcellularLocation>
    <subcellularLocation>
        <location evidence="3">Lysosome membrane</location>
        <topology evidence="3">Peripheral membrane protein</topology>
        <orientation evidence="3">Cytoplasmic side</orientation>
    </subcellularLocation>
</comment>
<accession>A0A674EAX1</accession>
<dbReference type="Proteomes" id="UP000472277">
    <property type="component" value="Unassembled WGS sequence"/>
</dbReference>
<keyword evidence="6" id="KW-0862">Zinc</keyword>
<evidence type="ECO:0000313" key="11">
    <source>
        <dbReference type="Proteomes" id="UP000472277"/>
    </source>
</evidence>
<evidence type="ECO:0000256" key="3">
    <source>
        <dbReference type="ARBA" id="ARBA00004630"/>
    </source>
</evidence>
<dbReference type="GO" id="GO:0098560">
    <property type="term" value="C:cytoplasmic side of late endosome membrane"/>
    <property type="evidence" value="ECO:0007669"/>
    <property type="project" value="TreeGrafter"/>
</dbReference>
<evidence type="ECO:0000256" key="4">
    <source>
        <dbReference type="ARBA" id="ARBA00005975"/>
    </source>
</evidence>
<evidence type="ECO:0000313" key="10">
    <source>
        <dbReference type="Ensembl" id="ENSSTUP00000105085.1"/>
    </source>
</evidence>
<evidence type="ECO:0000256" key="7">
    <source>
        <dbReference type="ARBA" id="ARBA00023136"/>
    </source>
</evidence>
<evidence type="ECO:0000256" key="1">
    <source>
        <dbReference type="ARBA" id="ARBA00004125"/>
    </source>
</evidence>
<reference evidence="10" key="1">
    <citation type="submission" date="2025-08" db="UniProtKB">
        <authorList>
            <consortium name="Ensembl"/>
        </authorList>
    </citation>
    <scope>IDENTIFICATION</scope>
</reference>
<keyword evidence="5" id="KW-0479">Metal-binding</keyword>
<evidence type="ECO:0000256" key="8">
    <source>
        <dbReference type="SAM" id="Phobius"/>
    </source>
</evidence>
<evidence type="ECO:0000259" key="9">
    <source>
        <dbReference type="PROSITE" id="PS51837"/>
    </source>
</evidence>
<dbReference type="GeneTree" id="ENSGT00940000155366"/>
<name>A0A674EAX1_SALTR</name>
<feature type="transmembrane region" description="Helical" evidence="8">
    <location>
        <begin position="93"/>
        <end position="118"/>
    </location>
</feature>
<keyword evidence="11" id="KW-1185">Reference proteome</keyword>
<organism evidence="10 11">
    <name type="scientific">Salmo trutta</name>
    <name type="common">Brown trout</name>
    <dbReference type="NCBI Taxonomy" id="8032"/>
    <lineage>
        <taxon>Eukaryota</taxon>
        <taxon>Metazoa</taxon>
        <taxon>Chordata</taxon>
        <taxon>Craniata</taxon>
        <taxon>Vertebrata</taxon>
        <taxon>Euteleostomi</taxon>
        <taxon>Actinopterygii</taxon>
        <taxon>Neopterygii</taxon>
        <taxon>Teleostei</taxon>
        <taxon>Protacanthopterygii</taxon>
        <taxon>Salmoniformes</taxon>
        <taxon>Salmonidae</taxon>
        <taxon>Salmoninae</taxon>
        <taxon>Salmo</taxon>
    </lineage>
</organism>
<dbReference type="InterPro" id="IPR037519">
    <property type="entry name" value="LITAF_fam"/>
</dbReference>
<dbReference type="Ensembl" id="ENSSTUT00000112683.1">
    <property type="protein sequence ID" value="ENSSTUP00000105085.1"/>
    <property type="gene ID" value="ENSSTUG00000046909.1"/>
</dbReference>
<keyword evidence="8" id="KW-0812">Transmembrane</keyword>